<comment type="caution">
    <text evidence="1">The sequence shown here is derived from an EMBL/GenBank/DDBJ whole genome shotgun (WGS) entry which is preliminary data.</text>
</comment>
<organism evidence="1 2">
    <name type="scientific">Candidatus Enterococcus murrayae</name>
    <dbReference type="NCBI Taxonomy" id="2815321"/>
    <lineage>
        <taxon>Bacteria</taxon>
        <taxon>Bacillati</taxon>
        <taxon>Bacillota</taxon>
        <taxon>Bacilli</taxon>
        <taxon>Lactobacillales</taxon>
        <taxon>Enterococcaceae</taxon>
        <taxon>Enterococcus</taxon>
    </lineage>
</organism>
<dbReference type="Proteomes" id="UP000664495">
    <property type="component" value="Unassembled WGS sequence"/>
</dbReference>
<name>A0ABS3HCG6_9ENTE</name>
<gene>
    <name evidence="1" type="ORF">JZO85_02575</name>
</gene>
<accession>A0ABS3HCG6</accession>
<dbReference type="EMBL" id="JAFLVR010000005">
    <property type="protein sequence ID" value="MBO0451134.1"/>
    <property type="molecule type" value="Genomic_DNA"/>
</dbReference>
<dbReference type="RefSeq" id="WP_207106940.1">
    <property type="nucleotide sequence ID" value="NZ_JAFLVR010000005.1"/>
</dbReference>
<proteinExistence type="predicted"/>
<evidence type="ECO:0000313" key="1">
    <source>
        <dbReference type="EMBL" id="MBO0451134.1"/>
    </source>
</evidence>
<protein>
    <submittedName>
        <fullName evidence="1">Uncharacterized protein</fullName>
    </submittedName>
</protein>
<keyword evidence="2" id="KW-1185">Reference proteome</keyword>
<sequence>MTKMTEDEYLAHIAEILKQENVEPQVQRQLLDAVSELLKYYSLEYVRELLPSLLKT</sequence>
<reference evidence="1 2" key="1">
    <citation type="submission" date="2021-03" db="EMBL/GenBank/DDBJ databases">
        <title>Enterococcal diversity collection.</title>
        <authorList>
            <person name="Gilmore M.S."/>
            <person name="Schwartzman J."/>
            <person name="Van Tyne D."/>
            <person name="Martin M."/>
            <person name="Earl A.M."/>
            <person name="Manson A.L."/>
            <person name="Straub T."/>
            <person name="Salamzade R."/>
            <person name="Saavedra J."/>
            <person name="Lebreton F."/>
            <person name="Prichula J."/>
            <person name="Schaufler K."/>
            <person name="Gaca A."/>
            <person name="Sgardioli B."/>
            <person name="Wagenaar J."/>
            <person name="Strong T."/>
        </authorList>
    </citation>
    <scope>NUCLEOTIDE SEQUENCE [LARGE SCALE GENOMIC DNA]</scope>
    <source>
        <strain evidence="1 2">MJM16</strain>
    </source>
</reference>
<evidence type="ECO:0000313" key="2">
    <source>
        <dbReference type="Proteomes" id="UP000664495"/>
    </source>
</evidence>